<comment type="caution">
    <text evidence="2">The sequence shown here is derived from an EMBL/GenBank/DDBJ whole genome shotgun (WGS) entry which is preliminary data.</text>
</comment>
<evidence type="ECO:0000313" key="3">
    <source>
        <dbReference type="Proteomes" id="UP000247681"/>
    </source>
</evidence>
<dbReference type="PANTHER" id="PTHR36440">
    <property type="entry name" value="PUTATIVE (AFU_ORTHOLOGUE AFUA_8G07350)-RELATED"/>
    <property type="match status" value="1"/>
</dbReference>
<dbReference type="InterPro" id="IPR014710">
    <property type="entry name" value="RmlC-like_jellyroll"/>
</dbReference>
<keyword evidence="3" id="KW-1185">Reference proteome</keyword>
<organism evidence="2 3">
    <name type="scientific">Flavobacterium hydrophilum</name>
    <dbReference type="NCBI Taxonomy" id="2211445"/>
    <lineage>
        <taxon>Bacteria</taxon>
        <taxon>Pseudomonadati</taxon>
        <taxon>Bacteroidota</taxon>
        <taxon>Flavobacteriia</taxon>
        <taxon>Flavobacteriales</taxon>
        <taxon>Flavobacteriaceae</taxon>
        <taxon>Flavobacterium</taxon>
    </lineage>
</organism>
<evidence type="ECO:0000313" key="2">
    <source>
        <dbReference type="EMBL" id="PXY43938.1"/>
    </source>
</evidence>
<name>A0A2V4BY60_9FLAO</name>
<accession>A0A2V4BY60</accession>
<protein>
    <submittedName>
        <fullName evidence="2">Cupin domain-containing protein</fullName>
    </submittedName>
</protein>
<dbReference type="OrthoDB" id="1423961at2"/>
<reference evidence="2 3" key="1">
    <citation type="submission" date="2018-05" db="EMBL/GenBank/DDBJ databases">
        <title>Flavobacterium sp. strain IMCC34758, incomplete genome.</title>
        <authorList>
            <person name="Joung Y."/>
        </authorList>
    </citation>
    <scope>NUCLEOTIDE SEQUENCE [LARGE SCALE GENOMIC DNA]</scope>
    <source>
        <strain evidence="2 3">IMCC34758</strain>
    </source>
</reference>
<gene>
    <name evidence="2" type="ORF">DMB68_15950</name>
</gene>
<dbReference type="InterPro" id="IPR013096">
    <property type="entry name" value="Cupin_2"/>
</dbReference>
<dbReference type="InterPro" id="IPR011051">
    <property type="entry name" value="RmlC_Cupin_sf"/>
</dbReference>
<dbReference type="AlphaFoldDB" id="A0A2V4BY60"/>
<dbReference type="InterPro" id="IPR053146">
    <property type="entry name" value="QDO-like"/>
</dbReference>
<proteinExistence type="predicted"/>
<feature type="domain" description="Cupin type-2" evidence="1">
    <location>
        <begin position="62"/>
        <end position="131"/>
    </location>
</feature>
<dbReference type="SUPFAM" id="SSF51182">
    <property type="entry name" value="RmlC-like cupins"/>
    <property type="match status" value="1"/>
</dbReference>
<dbReference type="EMBL" id="QJHL01000004">
    <property type="protein sequence ID" value="PXY43938.1"/>
    <property type="molecule type" value="Genomic_DNA"/>
</dbReference>
<dbReference type="Gene3D" id="2.60.120.10">
    <property type="entry name" value="Jelly Rolls"/>
    <property type="match status" value="1"/>
</dbReference>
<dbReference type="Proteomes" id="UP000247681">
    <property type="component" value="Unassembled WGS sequence"/>
</dbReference>
<sequence>MKFWLKIFHKTKTMKYLLLKEWNDDSVIVPSHKNEQFQSHGNKLKVIIPTTLTNNQLGLYEIEMEANTRGPKLHYHKEMDETFIVREGILTVLTATGEVTAETGSVIHIPRFSVHGYNNNSDGIVKMTMIFNPGFSREDFFRKMYRMLEDTLNDLLAFQKLYLENDSYSLDENNIIPLLNEK</sequence>
<evidence type="ECO:0000259" key="1">
    <source>
        <dbReference type="Pfam" id="PF07883"/>
    </source>
</evidence>
<dbReference type="PANTHER" id="PTHR36440:SF1">
    <property type="entry name" value="PUTATIVE (AFU_ORTHOLOGUE AFUA_8G07350)-RELATED"/>
    <property type="match status" value="1"/>
</dbReference>
<dbReference type="Pfam" id="PF07883">
    <property type="entry name" value="Cupin_2"/>
    <property type="match status" value="1"/>
</dbReference>